<keyword evidence="2" id="KW-1185">Reference proteome</keyword>
<evidence type="ECO:0000313" key="1">
    <source>
        <dbReference type="EMBL" id="SDJ71264.1"/>
    </source>
</evidence>
<dbReference type="Proteomes" id="UP000199305">
    <property type="component" value="Unassembled WGS sequence"/>
</dbReference>
<protein>
    <submittedName>
        <fullName evidence="1">Uncharacterized protein</fullName>
    </submittedName>
</protein>
<organism evidence="1 2">
    <name type="scientific">Microbulbifer yueqingensis</name>
    <dbReference type="NCBI Taxonomy" id="658219"/>
    <lineage>
        <taxon>Bacteria</taxon>
        <taxon>Pseudomonadati</taxon>
        <taxon>Pseudomonadota</taxon>
        <taxon>Gammaproteobacteria</taxon>
        <taxon>Cellvibrionales</taxon>
        <taxon>Microbulbiferaceae</taxon>
        <taxon>Microbulbifer</taxon>
    </lineage>
</organism>
<reference evidence="2" key="1">
    <citation type="submission" date="2016-10" db="EMBL/GenBank/DDBJ databases">
        <authorList>
            <person name="Varghese N."/>
            <person name="Submissions S."/>
        </authorList>
    </citation>
    <scope>NUCLEOTIDE SEQUENCE [LARGE SCALE GENOMIC DNA]</scope>
    <source>
        <strain evidence="2">CGMCC 1.10658</strain>
    </source>
</reference>
<gene>
    <name evidence="1" type="ORF">SAMN05216212_0795</name>
</gene>
<dbReference type="OrthoDB" id="3893742at2"/>
<name>A0A1G8VYS9_9GAMM</name>
<accession>A0A1G8VYS9</accession>
<sequence length="662" mass="71931">MESRQLIAKLEYALEQLELARPFNKVRFRAAVLDVAARLAAEPGGIDILYDLAPRYDRAGIFADTPWDQPATLLPGLVRNTLEQGDRQTVIIELLSQVRLLALSRGAYTHAGMSAEQARHFLSQVMALNLDHLVAGPGEAMRVRLGRVGAAVAGVFRYLLENTPFEDILGRLVQEVRRIMSQRPLQVDNVKSMITQIALARGRGEGGSGAAAAEADRLVSQLFGPTATCADDPGVDAYLQRVEQLSPAALEAEARGFADAMHASGLVSDYHAVFLRRLVQHRGDLAGTRDGVLALALGLSSTGLDALRTFSELVCRLVEGAVQVGTAQAAYGLALLLESGQLYAAPVAPGLWRQIDLRLSPYCSELLTRVFGGGVSPSARLLAGTIGVLGQPLGIGQGNNPTCQSARAISVWAYNDPDYLLHLISRAAHFDEIVMRFEGEAISTGGMTAGAPVPLDTDPVSVLLVPHLDVMYRRMGELCAGRGDDPHRWINPELHGWWVGRECFLAVDIHTGGLRDYSEFLRRFYCSYHPFYNGNQPIIHPQPAGLAVTDSSGTFVGWHAITLIRVALDRENTMRVYFFNPNNDSGQDWGHGVTVSTHGHGERHGEASLPFTQLASRLYLFHDDTEALVPTSSPDNAELAEVRQMALASWAAGRERETAAQP</sequence>
<dbReference type="AlphaFoldDB" id="A0A1G8VYS9"/>
<proteinExistence type="predicted"/>
<evidence type="ECO:0000313" key="2">
    <source>
        <dbReference type="Proteomes" id="UP000199305"/>
    </source>
</evidence>
<dbReference type="EMBL" id="FNFH01000001">
    <property type="protein sequence ID" value="SDJ71264.1"/>
    <property type="molecule type" value="Genomic_DNA"/>
</dbReference>
<dbReference type="STRING" id="658219.SAMN05216212_0795"/>